<gene>
    <name evidence="4" type="ORF">DAPK24_005170</name>
</gene>
<sequence>MLRRYSSTLKNQVVITDPYLIYKNLVMNEKIKKDPHQLALVKKLSLLSKQLQDYKPNLVDVKINKLIRDIEIKLSQDESWRNRLIGMIDKEKSKEQQCLKLIKVVNDYDELYNNREMEHIPKGLLINGDVGCGKSMMMDIFANSLPIKGKIRIHWLVFIELIIKEIEKISINKRDNNEQINHSILKYENEFLLFQIASNLISKYHVLIIDEFMLPDITSAKIVNHLFIYFFKLGGVLITSSNKLPKDLYSGSINKDSIENFEKILKARCELWNMTNDIDYRKIEDKEDDNWCVLRDDKKRWNELVSSVIDLNNCEANTCKFENYSREIRIPKCNENVAYFKFNDIIKDGKYGNCDFVSIASNFQIIIIDEIPNLTNNMKNQARKLISFIDAIYDCKCQLMINIESNIDEIFFNSKEINKNKTRFKCTPLEDSVTNEVQDYEMFTKTEMDLSNPYRPNFATYEDSNKDYHMSNETENVNNSEQSKNYTNLKKFTGDDEMFSYKRAVSRIYEMTHSKRWRENKWIPNDIKQL</sequence>
<name>A0AAV5QYR5_PICKL</name>
<dbReference type="SUPFAM" id="SSF52540">
    <property type="entry name" value="P-loop containing nucleoside triphosphate hydrolases"/>
    <property type="match status" value="1"/>
</dbReference>
<keyword evidence="3" id="KW-0067">ATP-binding</keyword>
<evidence type="ECO:0000256" key="1">
    <source>
        <dbReference type="ARBA" id="ARBA00010322"/>
    </source>
</evidence>
<dbReference type="Pfam" id="PF03969">
    <property type="entry name" value="AFG1_ATPase"/>
    <property type="match status" value="1"/>
</dbReference>
<proteinExistence type="inferred from homology"/>
<dbReference type="GO" id="GO:0005739">
    <property type="term" value="C:mitochondrion"/>
    <property type="evidence" value="ECO:0007669"/>
    <property type="project" value="TreeGrafter"/>
</dbReference>
<dbReference type="AlphaFoldDB" id="A0AAV5QYR5"/>
<evidence type="ECO:0000256" key="2">
    <source>
        <dbReference type="ARBA" id="ARBA00022741"/>
    </source>
</evidence>
<accession>A0AAV5QYR5</accession>
<dbReference type="InterPro" id="IPR005654">
    <property type="entry name" value="ATPase_AFG1-like"/>
</dbReference>
<evidence type="ECO:0000313" key="4">
    <source>
        <dbReference type="EMBL" id="GMM43942.1"/>
    </source>
</evidence>
<keyword evidence="2" id="KW-0547">Nucleotide-binding</keyword>
<evidence type="ECO:0000313" key="5">
    <source>
        <dbReference type="Proteomes" id="UP001378960"/>
    </source>
</evidence>
<protein>
    <recommendedName>
        <fullName evidence="6">AAA+ ATPase domain-containing protein</fullName>
    </recommendedName>
</protein>
<dbReference type="Proteomes" id="UP001378960">
    <property type="component" value="Unassembled WGS sequence"/>
</dbReference>
<dbReference type="EMBL" id="BTGB01000001">
    <property type="protein sequence ID" value="GMM43942.1"/>
    <property type="molecule type" value="Genomic_DNA"/>
</dbReference>
<dbReference type="GO" id="GO:0016887">
    <property type="term" value="F:ATP hydrolysis activity"/>
    <property type="evidence" value="ECO:0007669"/>
    <property type="project" value="InterPro"/>
</dbReference>
<keyword evidence="5" id="KW-1185">Reference proteome</keyword>
<dbReference type="Gene3D" id="3.40.50.300">
    <property type="entry name" value="P-loop containing nucleotide triphosphate hydrolases"/>
    <property type="match status" value="1"/>
</dbReference>
<comment type="caution">
    <text evidence="4">The sequence shown here is derived from an EMBL/GenBank/DDBJ whole genome shotgun (WGS) entry which is preliminary data.</text>
</comment>
<organism evidence="4 5">
    <name type="scientific">Pichia kluyveri</name>
    <name type="common">Yeast</name>
    <dbReference type="NCBI Taxonomy" id="36015"/>
    <lineage>
        <taxon>Eukaryota</taxon>
        <taxon>Fungi</taxon>
        <taxon>Dikarya</taxon>
        <taxon>Ascomycota</taxon>
        <taxon>Saccharomycotina</taxon>
        <taxon>Pichiomycetes</taxon>
        <taxon>Pichiales</taxon>
        <taxon>Pichiaceae</taxon>
        <taxon>Pichia</taxon>
    </lineage>
</organism>
<dbReference type="PANTHER" id="PTHR12169:SF2">
    <property type="entry name" value="AFG1P"/>
    <property type="match status" value="1"/>
</dbReference>
<dbReference type="PANTHER" id="PTHR12169">
    <property type="entry name" value="ATPASE N2B"/>
    <property type="match status" value="1"/>
</dbReference>
<evidence type="ECO:0008006" key="6">
    <source>
        <dbReference type="Google" id="ProtNLM"/>
    </source>
</evidence>
<evidence type="ECO:0000256" key="3">
    <source>
        <dbReference type="ARBA" id="ARBA00022840"/>
    </source>
</evidence>
<dbReference type="NCBIfam" id="NF040713">
    <property type="entry name" value="ZapE"/>
    <property type="match status" value="1"/>
</dbReference>
<comment type="similarity">
    <text evidence="1">Belongs to the AFG1 ATPase family.</text>
</comment>
<dbReference type="GO" id="GO:0005524">
    <property type="term" value="F:ATP binding"/>
    <property type="evidence" value="ECO:0007669"/>
    <property type="project" value="UniProtKB-KW"/>
</dbReference>
<reference evidence="4 5" key="1">
    <citation type="journal article" date="2023" name="Elife">
        <title>Identification of key yeast species and microbe-microbe interactions impacting larval growth of Drosophila in the wild.</title>
        <authorList>
            <person name="Mure A."/>
            <person name="Sugiura Y."/>
            <person name="Maeda R."/>
            <person name="Honda K."/>
            <person name="Sakurai N."/>
            <person name="Takahashi Y."/>
            <person name="Watada M."/>
            <person name="Katoh T."/>
            <person name="Gotoh A."/>
            <person name="Gotoh Y."/>
            <person name="Taniguchi I."/>
            <person name="Nakamura K."/>
            <person name="Hayashi T."/>
            <person name="Katayama T."/>
            <person name="Uemura T."/>
            <person name="Hattori Y."/>
        </authorList>
    </citation>
    <scope>NUCLEOTIDE SEQUENCE [LARGE SCALE GENOMIC DNA]</scope>
    <source>
        <strain evidence="4 5">PK-24</strain>
    </source>
</reference>
<dbReference type="InterPro" id="IPR027417">
    <property type="entry name" value="P-loop_NTPase"/>
</dbReference>